<evidence type="ECO:0000313" key="3">
    <source>
        <dbReference type="Proteomes" id="UP001591681"/>
    </source>
</evidence>
<dbReference type="AlphaFoldDB" id="A0ABD1JMB4"/>
<sequence>MELSSGLFSSDSLDGFLQQKWKDGLVDASSTYFTNKRKRDDSGQAINSVHNGSTEGRNSPLPESIRRTRPFIHISGQKGVYFSERWEPNGSTLYLPVNGSLLTNIDKYDQISFEQGLFFIGDASGAFQQKAEGQAIHCWRYSEQERKLFIALSYFFTNIQAFQDVVTSLGCL</sequence>
<feature type="region of interest" description="Disordered" evidence="1">
    <location>
        <begin position="37"/>
        <end position="63"/>
    </location>
</feature>
<proteinExistence type="predicted"/>
<dbReference type="Proteomes" id="UP001591681">
    <property type="component" value="Unassembled WGS sequence"/>
</dbReference>
<dbReference type="EMBL" id="JBHFQA010000013">
    <property type="protein sequence ID" value="KAL2088286.1"/>
    <property type="molecule type" value="Genomic_DNA"/>
</dbReference>
<keyword evidence="3" id="KW-1185">Reference proteome</keyword>
<feature type="compositionally biased region" description="Polar residues" evidence="1">
    <location>
        <begin position="44"/>
        <end position="57"/>
    </location>
</feature>
<name>A0ABD1JMB4_9TELE</name>
<gene>
    <name evidence="2" type="ORF">ACEWY4_015185</name>
</gene>
<protein>
    <submittedName>
        <fullName evidence="2">Uncharacterized protein</fullName>
    </submittedName>
</protein>
<evidence type="ECO:0000256" key="1">
    <source>
        <dbReference type="SAM" id="MobiDB-lite"/>
    </source>
</evidence>
<reference evidence="2 3" key="1">
    <citation type="submission" date="2024-09" db="EMBL/GenBank/DDBJ databases">
        <title>A chromosome-level genome assembly of Gray's grenadier anchovy, Coilia grayii.</title>
        <authorList>
            <person name="Fu Z."/>
        </authorList>
    </citation>
    <scope>NUCLEOTIDE SEQUENCE [LARGE SCALE GENOMIC DNA]</scope>
    <source>
        <strain evidence="2">G4</strain>
        <tissue evidence="2">Muscle</tissue>
    </source>
</reference>
<organism evidence="2 3">
    <name type="scientific">Coilia grayii</name>
    <name type="common">Gray's grenadier anchovy</name>
    <dbReference type="NCBI Taxonomy" id="363190"/>
    <lineage>
        <taxon>Eukaryota</taxon>
        <taxon>Metazoa</taxon>
        <taxon>Chordata</taxon>
        <taxon>Craniata</taxon>
        <taxon>Vertebrata</taxon>
        <taxon>Euteleostomi</taxon>
        <taxon>Actinopterygii</taxon>
        <taxon>Neopterygii</taxon>
        <taxon>Teleostei</taxon>
        <taxon>Clupei</taxon>
        <taxon>Clupeiformes</taxon>
        <taxon>Clupeoidei</taxon>
        <taxon>Engraulidae</taxon>
        <taxon>Coilinae</taxon>
        <taxon>Coilia</taxon>
    </lineage>
</organism>
<accession>A0ABD1JMB4</accession>
<evidence type="ECO:0000313" key="2">
    <source>
        <dbReference type="EMBL" id="KAL2088286.1"/>
    </source>
</evidence>
<comment type="caution">
    <text evidence="2">The sequence shown here is derived from an EMBL/GenBank/DDBJ whole genome shotgun (WGS) entry which is preliminary data.</text>
</comment>